<dbReference type="VEuPathDB" id="MicrosporidiaDB:SLOPH_1927"/>
<dbReference type="HOGENOM" id="CLU_008891_4_3_1"/>
<gene>
    <name evidence="7" type="ORF">SLOPH_1927</name>
</gene>
<dbReference type="InterPro" id="IPR027413">
    <property type="entry name" value="GROEL-like_equatorial_sf"/>
</dbReference>
<dbReference type="GO" id="GO:0140662">
    <property type="term" value="F:ATP-dependent protein folding chaperone"/>
    <property type="evidence" value="ECO:0007669"/>
    <property type="project" value="InterPro"/>
</dbReference>
<dbReference type="Gene3D" id="3.30.260.10">
    <property type="entry name" value="TCP-1-like chaperonin intermediate domain"/>
    <property type="match status" value="1"/>
</dbReference>
<evidence type="ECO:0000313" key="7">
    <source>
        <dbReference type="EMBL" id="EPR79744.1"/>
    </source>
</evidence>
<dbReference type="SUPFAM" id="SSF48592">
    <property type="entry name" value="GroEL equatorial domain-like"/>
    <property type="match status" value="1"/>
</dbReference>
<proteinExistence type="inferred from homology"/>
<keyword evidence="6" id="KW-0143">Chaperone</keyword>
<dbReference type="STRING" id="1358809.S7XL29"/>
<evidence type="ECO:0000256" key="3">
    <source>
        <dbReference type="ARBA" id="ARBA00011381"/>
    </source>
</evidence>
<dbReference type="InParanoid" id="S7XL29"/>
<dbReference type="Gene3D" id="3.50.7.10">
    <property type="entry name" value="GroEL"/>
    <property type="match status" value="1"/>
</dbReference>
<dbReference type="InterPro" id="IPR002423">
    <property type="entry name" value="Cpn60/GroEL/TCP-1"/>
</dbReference>
<dbReference type="OrthoDB" id="1748577at2759"/>
<dbReference type="GO" id="GO:0005524">
    <property type="term" value="F:ATP binding"/>
    <property type="evidence" value="ECO:0007669"/>
    <property type="project" value="UniProtKB-KW"/>
</dbReference>
<keyword evidence="8" id="KW-1185">Reference proteome</keyword>
<evidence type="ECO:0000256" key="1">
    <source>
        <dbReference type="ARBA" id="ARBA00002912"/>
    </source>
</evidence>
<protein>
    <submittedName>
        <fullName evidence="7">T-complex protein 1 subunit theta</fullName>
    </submittedName>
</protein>
<comment type="similarity">
    <text evidence="2">Belongs to the TCP-1 chaperonin family.</text>
</comment>
<evidence type="ECO:0000256" key="4">
    <source>
        <dbReference type="ARBA" id="ARBA00022741"/>
    </source>
</evidence>
<dbReference type="Proteomes" id="UP000014978">
    <property type="component" value="Unassembled WGS sequence"/>
</dbReference>
<organism evidence="7 8">
    <name type="scientific">Spraguea lophii (strain 42_110)</name>
    <name type="common">Microsporidian parasite</name>
    <dbReference type="NCBI Taxonomy" id="1358809"/>
    <lineage>
        <taxon>Eukaryota</taxon>
        <taxon>Fungi</taxon>
        <taxon>Fungi incertae sedis</taxon>
        <taxon>Microsporidia</taxon>
        <taxon>Spragueidae</taxon>
        <taxon>Spraguea</taxon>
    </lineage>
</organism>
<evidence type="ECO:0000256" key="2">
    <source>
        <dbReference type="ARBA" id="ARBA00008020"/>
    </source>
</evidence>
<dbReference type="SUPFAM" id="SSF52029">
    <property type="entry name" value="GroEL apical domain-like"/>
    <property type="match status" value="1"/>
</dbReference>
<dbReference type="OMA" id="YNCPLDI"/>
<comment type="caution">
    <text evidence="7">The sequence shown here is derived from an EMBL/GenBank/DDBJ whole genome shotgun (WGS) entry which is preliminary data.</text>
</comment>
<comment type="function">
    <text evidence="1">Molecular chaperone; assists the folding of proteins upon ATP hydrolysis.</text>
</comment>
<dbReference type="Gene3D" id="1.10.560.10">
    <property type="entry name" value="GroEL-like equatorial domain"/>
    <property type="match status" value="1"/>
</dbReference>
<reference evidence="8" key="1">
    <citation type="journal article" date="2013" name="PLoS Genet.">
        <title>The genome of Spraguea lophii and the basis of host-microsporidian interactions.</title>
        <authorList>
            <person name="Campbell S.E."/>
            <person name="Williams T.A."/>
            <person name="Yousuf A."/>
            <person name="Soanes D.M."/>
            <person name="Paszkiewicz K.H."/>
            <person name="Williams B.A.P."/>
        </authorList>
    </citation>
    <scope>NUCLEOTIDE SEQUENCE [LARGE SCALE GENOMIC DNA]</scope>
    <source>
        <strain evidence="8">42_110</strain>
    </source>
</reference>
<comment type="subunit">
    <text evidence="3">Component of the T-complex protein 1 (TCP1) complex.</text>
</comment>
<keyword evidence="5" id="KW-0067">ATP-binding</keyword>
<dbReference type="InterPro" id="IPR027409">
    <property type="entry name" value="GroEL-like_apical_dom_sf"/>
</dbReference>
<dbReference type="EMBL" id="ATCN01000131">
    <property type="protein sequence ID" value="EPR79744.1"/>
    <property type="molecule type" value="Genomic_DNA"/>
</dbReference>
<dbReference type="InterPro" id="IPR017998">
    <property type="entry name" value="Chaperone_TCP-1"/>
</dbReference>
<evidence type="ECO:0000256" key="6">
    <source>
        <dbReference type="ARBA" id="ARBA00023186"/>
    </source>
</evidence>
<accession>S7XL29</accession>
<dbReference type="InterPro" id="IPR027410">
    <property type="entry name" value="TCP-1-like_intermed_sf"/>
</dbReference>
<sequence length="525" mass="60158">MFGSSYSSLISSKLSHSSTKLINKTSKLLSISKSLETSYYNREGLKKDEGFSIENKDIEEYNESGPMVNTYTKLMVNNYNNIILSSLPTVILNNIKLVDPLQLLIKDKVEELDVYGDCCGYMVLLFSRLLNYSRELVLDGLNITQLVDILREVRQLLYEKCDDYKIKEIVDYKDKKILSKILKGVMQSETLENLLVEAISRSNGKDLEFLDDIRINKVSVGVLKDSYLMEGMVFDGEPAGTVKGLKIENKPYRTAIYNCPLDISRTETKGTLLFQNADDLESFSTKESTDIKSLVDKIASNDDLRLVIVSGETEPRHLDYFNKKNIMVFKVQSKFDIRRVRKMLGGTLSLTLNELRDEHLGRIKGVRVYREGGRLYTQLLPYNSDNTIHTIVLKDSLKANTDEYERMIDKGIRVLKKNIYEEDDMNKILLTEGAGIFENRISKLLNERSAEFKDIRKMVYNKLSLAFGEFNTNNKDKIYDIFTPKIKATLYAIDILCNVLLTEDILISKGEDMQVRPPTGNWDNH</sequence>
<dbReference type="AlphaFoldDB" id="S7XL29"/>
<keyword evidence="4" id="KW-0547">Nucleotide-binding</keyword>
<dbReference type="PANTHER" id="PTHR11353">
    <property type="entry name" value="CHAPERONIN"/>
    <property type="match status" value="1"/>
</dbReference>
<dbReference type="Pfam" id="PF00118">
    <property type="entry name" value="Cpn60_TCP1"/>
    <property type="match status" value="1"/>
</dbReference>
<name>S7XL29_SPRLO</name>
<dbReference type="SUPFAM" id="SSF54849">
    <property type="entry name" value="GroEL-intermediate domain like"/>
    <property type="match status" value="1"/>
</dbReference>
<evidence type="ECO:0000256" key="5">
    <source>
        <dbReference type="ARBA" id="ARBA00022840"/>
    </source>
</evidence>
<evidence type="ECO:0000313" key="8">
    <source>
        <dbReference type="Proteomes" id="UP000014978"/>
    </source>
</evidence>